<reference evidence="14" key="1">
    <citation type="journal article" date="2019" name="Int. J. Syst. Evol. Microbiol.">
        <title>The Global Catalogue of Microorganisms (GCM) 10K type strain sequencing project: providing services to taxonomists for standard genome sequencing and annotation.</title>
        <authorList>
            <consortium name="The Broad Institute Genomics Platform"/>
            <consortium name="The Broad Institute Genome Sequencing Center for Infectious Disease"/>
            <person name="Wu L."/>
            <person name="Ma J."/>
        </authorList>
    </citation>
    <scope>NUCLEOTIDE SEQUENCE [LARGE SCALE GENOMIC DNA]</scope>
    <source>
        <strain evidence="14">JCM 32226</strain>
    </source>
</reference>
<proteinExistence type="inferred from homology"/>
<comment type="subcellular location">
    <subcellularLocation>
        <location evidence="2">Cell membrane</location>
        <topology evidence="2">Peripheral membrane protein</topology>
    </subcellularLocation>
</comment>
<feature type="domain" description="Ppx/GppA phosphatase N-terminal" evidence="11">
    <location>
        <begin position="19"/>
        <end position="299"/>
    </location>
</feature>
<comment type="subunit">
    <text evidence="4">Homodimer.</text>
</comment>
<dbReference type="SUPFAM" id="SSF109604">
    <property type="entry name" value="HD-domain/PDEase-like"/>
    <property type="match status" value="1"/>
</dbReference>
<comment type="caution">
    <text evidence="13">The sequence shown here is derived from an EMBL/GenBank/DDBJ whole genome shotgun (WGS) entry which is preliminary data.</text>
</comment>
<protein>
    <recommendedName>
        <fullName evidence="6">Exopolyphosphatase</fullName>
        <ecNumber evidence="5">3.6.1.11</ecNumber>
    </recommendedName>
</protein>
<evidence type="ECO:0000256" key="5">
    <source>
        <dbReference type="ARBA" id="ARBA00012451"/>
    </source>
</evidence>
<dbReference type="InterPro" id="IPR050273">
    <property type="entry name" value="GppA/Ppx_hydrolase"/>
</dbReference>
<dbReference type="InterPro" id="IPR043129">
    <property type="entry name" value="ATPase_NBD"/>
</dbReference>
<organism evidence="13 14">
    <name type="scientific">Pseudaeromonas paramecii</name>
    <dbReference type="NCBI Taxonomy" id="2138166"/>
    <lineage>
        <taxon>Bacteria</taxon>
        <taxon>Pseudomonadati</taxon>
        <taxon>Pseudomonadota</taxon>
        <taxon>Gammaproteobacteria</taxon>
        <taxon>Aeromonadales</taxon>
        <taxon>Aeromonadaceae</taxon>
        <taxon>Pseudaeromonas</taxon>
    </lineage>
</organism>
<evidence type="ECO:0000256" key="7">
    <source>
        <dbReference type="ARBA" id="ARBA00022475"/>
    </source>
</evidence>
<evidence type="ECO:0000259" key="11">
    <source>
        <dbReference type="Pfam" id="PF02541"/>
    </source>
</evidence>
<accession>A0ABP8Q0F8</accession>
<evidence type="ECO:0000256" key="3">
    <source>
        <dbReference type="ARBA" id="ARBA00007125"/>
    </source>
</evidence>
<dbReference type="Pfam" id="PF02541">
    <property type="entry name" value="Ppx-GppA"/>
    <property type="match status" value="1"/>
</dbReference>
<keyword evidence="14" id="KW-1185">Reference proteome</keyword>
<dbReference type="InterPro" id="IPR030673">
    <property type="entry name" value="PyroPPase_GppA_Ppx"/>
</dbReference>
<comment type="cofactor">
    <cofactor evidence="1">
        <name>Mg(2+)</name>
        <dbReference type="ChEBI" id="CHEBI:18420"/>
    </cofactor>
</comment>
<dbReference type="EMBL" id="BAABFC010000007">
    <property type="protein sequence ID" value="GAA4496074.1"/>
    <property type="molecule type" value="Genomic_DNA"/>
</dbReference>
<evidence type="ECO:0000259" key="12">
    <source>
        <dbReference type="Pfam" id="PF21447"/>
    </source>
</evidence>
<dbReference type="Gene3D" id="1.10.3210.10">
    <property type="entry name" value="Hypothetical protein af1432"/>
    <property type="match status" value="1"/>
</dbReference>
<dbReference type="Pfam" id="PF21447">
    <property type="entry name" value="Ppx-GppA_III"/>
    <property type="match status" value="1"/>
</dbReference>
<evidence type="ECO:0000256" key="8">
    <source>
        <dbReference type="ARBA" id="ARBA00022801"/>
    </source>
</evidence>
<evidence type="ECO:0000256" key="10">
    <source>
        <dbReference type="ARBA" id="ARBA00047607"/>
    </source>
</evidence>
<evidence type="ECO:0000256" key="9">
    <source>
        <dbReference type="ARBA" id="ARBA00023136"/>
    </source>
</evidence>
<dbReference type="PANTHER" id="PTHR30005:SF14">
    <property type="entry name" value="EXOPOLYPHOSPHATASE"/>
    <property type="match status" value="1"/>
</dbReference>
<dbReference type="InterPro" id="IPR048950">
    <property type="entry name" value="Ppx_GppA_C"/>
</dbReference>
<dbReference type="Gene3D" id="3.30.420.40">
    <property type="match status" value="1"/>
</dbReference>
<dbReference type="RefSeq" id="WP_345010769.1">
    <property type="nucleotide sequence ID" value="NZ_BAABFC010000007.1"/>
</dbReference>
<dbReference type="PIRSF" id="PIRSF001267">
    <property type="entry name" value="Pyrophosphatase_GppA_Ppx"/>
    <property type="match status" value="1"/>
</dbReference>
<evidence type="ECO:0000313" key="14">
    <source>
        <dbReference type="Proteomes" id="UP001501321"/>
    </source>
</evidence>
<keyword evidence="9" id="KW-0472">Membrane</keyword>
<evidence type="ECO:0000256" key="1">
    <source>
        <dbReference type="ARBA" id="ARBA00001946"/>
    </source>
</evidence>
<dbReference type="Gene3D" id="3.30.420.150">
    <property type="entry name" value="Exopolyphosphatase. Domain 2"/>
    <property type="match status" value="1"/>
</dbReference>
<keyword evidence="8" id="KW-0378">Hydrolase</keyword>
<dbReference type="NCBIfam" id="TIGR03706">
    <property type="entry name" value="exo_poly_only"/>
    <property type="match status" value="1"/>
</dbReference>
<evidence type="ECO:0000256" key="2">
    <source>
        <dbReference type="ARBA" id="ARBA00004202"/>
    </source>
</evidence>
<dbReference type="InterPro" id="IPR003695">
    <property type="entry name" value="Ppx_GppA_N"/>
</dbReference>
<sequence length="500" mass="55776">MSSEWLAAIDMGSNSFHLVIARQVDGRLQIVDRLKERVQLAEGLEQTGRLSPEAMARGLACLRLFGERLGDIPRANLRITGTFTLRVASNADLFLTEARALLGHPVEVISGLEEARLIYQGVAHTQHTEGRLLVIDIGGGSTELIIGEEFAPLALTSRKMGCVTFSNHFFGNGRLTDEQFDAAILEAQHQLEPIMTRYRELGWEQCLGSSGTIKAVHELLLAAGRGPQIDQEGLRLLRSQMVAQKRVEQLKLPGLSEDRRPVIAAGVAILLALFDALHIQQMDFSDGALREGSLYSLTERQQHSDIRERTASGLAQMYHIDPAQAARVEATVLGLFDQVADAWGLEVESYRPLLAWAAQLHEVGLVINYSAVQKHSAYLLANSDLPGFNQQEQAFLALMARFQRKAIKRGDFTPIQNHEDEALWRCIRLLRLAVALHHRRQDGVLPPLHLKAKEHKLTLSLPAAWCRDNALLMQNLTREQKYAQELGWELKLRQETESGA</sequence>
<name>A0ABP8Q0F8_9GAMM</name>
<evidence type="ECO:0000313" key="13">
    <source>
        <dbReference type="EMBL" id="GAA4496074.1"/>
    </source>
</evidence>
<dbReference type="InterPro" id="IPR022371">
    <property type="entry name" value="Exopolyphosphatase"/>
</dbReference>
<dbReference type="EC" id="3.6.1.11" evidence="5"/>
<gene>
    <name evidence="13" type="primary">ppx</name>
    <name evidence="13" type="ORF">GCM10023095_10440</name>
</gene>
<dbReference type="Proteomes" id="UP001501321">
    <property type="component" value="Unassembled WGS sequence"/>
</dbReference>
<comment type="similarity">
    <text evidence="3">Belongs to the GppA/Ppx family.</text>
</comment>
<keyword evidence="7" id="KW-1003">Cell membrane</keyword>
<evidence type="ECO:0000256" key="6">
    <source>
        <dbReference type="ARBA" id="ARBA00020416"/>
    </source>
</evidence>
<dbReference type="CDD" id="cd24053">
    <property type="entry name" value="ASKHA_NBD_EcPPX-GppA-like"/>
    <property type="match status" value="1"/>
</dbReference>
<evidence type="ECO:0000256" key="4">
    <source>
        <dbReference type="ARBA" id="ARBA00011738"/>
    </source>
</evidence>
<comment type="catalytic activity">
    <reaction evidence="10">
        <text>[phosphate](n) + H2O = [phosphate](n-1) + phosphate + H(+)</text>
        <dbReference type="Rhea" id="RHEA:21528"/>
        <dbReference type="Rhea" id="RHEA-COMP:9859"/>
        <dbReference type="Rhea" id="RHEA-COMP:14279"/>
        <dbReference type="ChEBI" id="CHEBI:15377"/>
        <dbReference type="ChEBI" id="CHEBI:15378"/>
        <dbReference type="ChEBI" id="CHEBI:16838"/>
        <dbReference type="ChEBI" id="CHEBI:43474"/>
        <dbReference type="EC" id="3.6.1.11"/>
    </reaction>
</comment>
<dbReference type="PANTHER" id="PTHR30005">
    <property type="entry name" value="EXOPOLYPHOSPHATASE"/>
    <property type="match status" value="1"/>
</dbReference>
<dbReference type="SUPFAM" id="SSF53067">
    <property type="entry name" value="Actin-like ATPase domain"/>
    <property type="match status" value="2"/>
</dbReference>
<feature type="domain" description="Ppx/GppA phosphatase C-terminal" evidence="12">
    <location>
        <begin position="306"/>
        <end position="480"/>
    </location>
</feature>